<feature type="compositionally biased region" description="Basic and acidic residues" evidence="2">
    <location>
        <begin position="53"/>
        <end position="64"/>
    </location>
</feature>
<name>A0A8S5RP13_9VIRU</name>
<organism evidence="3">
    <name type="scientific">virus sp. ctrcb4</name>
    <dbReference type="NCBI Taxonomy" id="2825824"/>
    <lineage>
        <taxon>Viruses</taxon>
    </lineage>
</organism>
<evidence type="ECO:0000313" key="3">
    <source>
        <dbReference type="EMBL" id="DAE33071.1"/>
    </source>
</evidence>
<evidence type="ECO:0000256" key="1">
    <source>
        <dbReference type="SAM" id="Coils"/>
    </source>
</evidence>
<feature type="region of interest" description="Disordered" evidence="2">
    <location>
        <begin position="331"/>
        <end position="368"/>
    </location>
</feature>
<feature type="compositionally biased region" description="Polar residues" evidence="2">
    <location>
        <begin position="19"/>
        <end position="33"/>
    </location>
</feature>
<protein>
    <submittedName>
        <fullName evidence="3">Uncharacterized protein</fullName>
    </submittedName>
</protein>
<proteinExistence type="predicted"/>
<evidence type="ECO:0000256" key="2">
    <source>
        <dbReference type="SAM" id="MobiDB-lite"/>
    </source>
</evidence>
<accession>A0A8S5RP13</accession>
<keyword evidence="1" id="KW-0175">Coiled coil</keyword>
<feature type="region of interest" description="Disordered" evidence="2">
    <location>
        <begin position="1"/>
        <end position="70"/>
    </location>
</feature>
<dbReference type="EMBL" id="BK059132">
    <property type="protein sequence ID" value="DAE33071.1"/>
    <property type="molecule type" value="Genomic_DNA"/>
</dbReference>
<reference evidence="3" key="1">
    <citation type="journal article" date="2021" name="Proc. Natl. Acad. Sci. U.S.A.">
        <title>A Catalog of Tens of Thousands of Viruses from Human Metagenomes Reveals Hidden Associations with Chronic Diseases.</title>
        <authorList>
            <person name="Tisza M.J."/>
            <person name="Buck C.B."/>
        </authorList>
    </citation>
    <scope>NUCLEOTIDE SEQUENCE</scope>
    <source>
        <strain evidence="3">Ctrcb4</strain>
    </source>
</reference>
<sequence>MPNHFEFNADSFDELLTGEDNSVSSPENDSPVTADTIGGENLLSHSSNDSDPVEPKESDQDKNIETSNNSDFLTSFLSEYGLKDGKVTYENDDGTTEEVDFDSLDSEEKINILKELTSPNLSKDEIEVINYLRSNNATIQDVITYYSQKAVEDYIKENGPIEKQYSVDEYSDDELYIADLKSKFSDMSEDDIKTDLEIAKENEELFKKKVDIIRKQYKAQEEETAKERIKEQEEQFNNFKTSLESQLNDFNSIPMDYKDNKSDSLQIEESEKEEIYKYILNQDENGATQFFKDLNDPKTLVELAWFALYGKEAISDITNYWKSQLKNTRKSVDNKPQTTVVSLDKNKSKDNFTNHHKSAETEYGENLL</sequence>
<feature type="compositionally biased region" description="Basic and acidic residues" evidence="2">
    <location>
        <begin position="344"/>
        <end position="360"/>
    </location>
</feature>
<feature type="coiled-coil region" evidence="1">
    <location>
        <begin position="214"/>
        <end position="249"/>
    </location>
</feature>